<dbReference type="HOGENOM" id="CLU_009176_1_1_1"/>
<dbReference type="Pfam" id="PF20231">
    <property type="entry name" value="DUF6589"/>
    <property type="match status" value="1"/>
</dbReference>
<dbReference type="VEuPathDB" id="FungiDB:PGTG_21521"/>
<dbReference type="RefSeq" id="XP_003889878.1">
    <property type="nucleotide sequence ID" value="XM_003889829.1"/>
</dbReference>
<dbReference type="OrthoDB" id="2505744at2759"/>
<sequence>MAAYQDAIKNVPTMSINPTLFMQTTEAEDHYYHVWTSQIATVMKEYIGHPSKTDGAISTKPPVLEQISCEVPTVFMLKLMEESDNSAEGIGQVLASVQRQSGLTATEFSSRLQPMDGDLATIQNFNSIRDIRYPSSYPEHSLNNIIFQLGGSHTIWNIAQAILTSHFGDPSSENNLGVWQYLEAIGIPHEQVIQKKDFTLMLQQMELVHHATLFHCLRVVMKTEKQKVDLEPQEIPTDRWNAIILECYERFCSPLARHQAAQKGLPKLHNVLVRMQEFSSVVEGNNAMKAGDIGRLINIWKMWSVMSQSLKGLTHYASYLPRLVLLLTEILPPPISKFLRHNMLFSPSGRPGHFVSKDFFLENNNYWLKFFFNRGALGPMSSG</sequence>
<accession>H6QRJ7</accession>
<protein>
    <recommendedName>
        <fullName evidence="1">DUF6589 domain-containing protein</fullName>
    </recommendedName>
</protein>
<reference evidence="3" key="1">
    <citation type="journal article" date="2011" name="Proc. Natl. Acad. Sci. U.S.A.">
        <title>Obligate biotrophy features unraveled by the genomic analysis of rust fungi.</title>
        <authorList>
            <person name="Duplessis S."/>
            <person name="Cuomo C.A."/>
            <person name="Lin Y.-C."/>
            <person name="Aerts A."/>
            <person name="Tisserant E."/>
            <person name="Veneault-Fourrey C."/>
            <person name="Joly D.L."/>
            <person name="Hacquard S."/>
            <person name="Amselem J."/>
            <person name="Cantarel B.L."/>
            <person name="Chiu R."/>
            <person name="Coutinho P.M."/>
            <person name="Feau N."/>
            <person name="Field M."/>
            <person name="Frey P."/>
            <person name="Gelhaye E."/>
            <person name="Goldberg J."/>
            <person name="Grabherr M.G."/>
            <person name="Kodira C.D."/>
            <person name="Kohler A."/>
            <person name="Kuees U."/>
            <person name="Lindquist E.A."/>
            <person name="Lucas S.M."/>
            <person name="Mago R."/>
            <person name="Mauceli E."/>
            <person name="Morin E."/>
            <person name="Murat C."/>
            <person name="Pangilinan J.L."/>
            <person name="Park R."/>
            <person name="Pearson M."/>
            <person name="Quesneville H."/>
            <person name="Rouhier N."/>
            <person name="Sakthikumar S."/>
            <person name="Salamov A.A."/>
            <person name="Schmutz J."/>
            <person name="Selles B."/>
            <person name="Shapiro H."/>
            <person name="Tanguay P."/>
            <person name="Tuskan G.A."/>
            <person name="Henrissat B."/>
            <person name="Van de Peer Y."/>
            <person name="Rouze P."/>
            <person name="Ellis J.G."/>
            <person name="Dodds P.N."/>
            <person name="Schein J.E."/>
            <person name="Zhong S."/>
            <person name="Hamelin R.C."/>
            <person name="Grigoriev I.V."/>
            <person name="Szabo L.J."/>
            <person name="Martin F."/>
        </authorList>
    </citation>
    <scope>NUCLEOTIDE SEQUENCE [LARGE SCALE GENOMIC DNA]</scope>
    <source>
        <strain evidence="3">CRL 75-36-700-3 / race SCCL</strain>
    </source>
</reference>
<dbReference type="EMBL" id="DS178283">
    <property type="protein sequence ID" value="EHS63305.1"/>
    <property type="molecule type" value="Genomic_DNA"/>
</dbReference>
<dbReference type="eggNOG" id="ENOG502SCRC">
    <property type="taxonomic scope" value="Eukaryota"/>
</dbReference>
<keyword evidence="3" id="KW-1185">Reference proteome</keyword>
<dbReference type="KEGG" id="pgr:PGTG_21521"/>
<dbReference type="AlphaFoldDB" id="H6QRJ7"/>
<feature type="domain" description="DUF6589" evidence="1">
    <location>
        <begin position="17"/>
        <end position="374"/>
    </location>
</feature>
<evidence type="ECO:0000313" key="2">
    <source>
        <dbReference type="EMBL" id="EHS63305.1"/>
    </source>
</evidence>
<dbReference type="Proteomes" id="UP000008783">
    <property type="component" value="Unassembled WGS sequence"/>
</dbReference>
<name>H6QRJ7_PUCGT</name>
<dbReference type="InParanoid" id="H6QRJ7"/>
<dbReference type="InterPro" id="IPR046496">
    <property type="entry name" value="DUF6589"/>
</dbReference>
<organism evidence="2 3">
    <name type="scientific">Puccinia graminis f. sp. tritici (strain CRL 75-36-700-3 / race SCCL)</name>
    <name type="common">Black stem rust fungus</name>
    <dbReference type="NCBI Taxonomy" id="418459"/>
    <lineage>
        <taxon>Eukaryota</taxon>
        <taxon>Fungi</taxon>
        <taxon>Dikarya</taxon>
        <taxon>Basidiomycota</taxon>
        <taxon>Pucciniomycotina</taxon>
        <taxon>Pucciniomycetes</taxon>
        <taxon>Pucciniales</taxon>
        <taxon>Pucciniaceae</taxon>
        <taxon>Puccinia</taxon>
    </lineage>
</organism>
<proteinExistence type="predicted"/>
<gene>
    <name evidence="2" type="ORF">PGTG_21521</name>
</gene>
<evidence type="ECO:0000259" key="1">
    <source>
        <dbReference type="Pfam" id="PF20231"/>
    </source>
</evidence>
<dbReference type="GeneID" id="13540674"/>
<evidence type="ECO:0000313" key="3">
    <source>
        <dbReference type="Proteomes" id="UP000008783"/>
    </source>
</evidence>